<comment type="similarity">
    <text evidence="1">Belongs to the prefoldin subunit alpha family.</text>
</comment>
<evidence type="ECO:0000256" key="2">
    <source>
        <dbReference type="ARBA" id="ARBA00011716"/>
    </source>
</evidence>
<dbReference type="Proteomes" id="UP000752814">
    <property type="component" value="Unassembled WGS sequence"/>
</dbReference>
<comment type="subunit">
    <text evidence="2 7">Heterohexamer of two alpha and four beta subunits.</text>
</comment>
<evidence type="ECO:0000256" key="4">
    <source>
        <dbReference type="ARBA" id="ARBA00025077"/>
    </source>
</evidence>
<keyword evidence="3 7" id="KW-0143">Chaperone</keyword>
<dbReference type="GO" id="GO:0005737">
    <property type="term" value="C:cytoplasm"/>
    <property type="evidence" value="ECO:0007669"/>
    <property type="project" value="UniProtKB-SubCell"/>
</dbReference>
<evidence type="ECO:0000256" key="6">
    <source>
        <dbReference type="ARBA" id="ARBA00044231"/>
    </source>
</evidence>
<comment type="caution">
    <text evidence="8">The sequence shown here is derived from an EMBL/GenBank/DDBJ whole genome shotgun (WGS) entry which is preliminary data.</text>
</comment>
<sequence length="139" mass="15504">MNEDELRQAMSTLELYRNQLASIAENQQLIQVSVEELARARETFVQYKNAEPGSELLIPIGGSSFVFAKVEVNDKAVVGVGTGISMEKPIDEAIVLMEDRAKELMTSLETLVNRRMEIEAKAEELTYLVQQEISALNGQ</sequence>
<accession>A0A8J8PHC8</accession>
<dbReference type="PANTHER" id="PTHR12674:SF2">
    <property type="entry name" value="PREFOLDIN SUBUNIT 5"/>
    <property type="match status" value="1"/>
</dbReference>
<dbReference type="InterPro" id="IPR004127">
    <property type="entry name" value="Prefoldin_subunit_alpha"/>
</dbReference>
<dbReference type="SUPFAM" id="SSF46579">
    <property type="entry name" value="Prefoldin"/>
    <property type="match status" value="1"/>
</dbReference>
<dbReference type="NCBIfam" id="TIGR00293">
    <property type="entry name" value="prefoldin subunit alpha"/>
    <property type="match status" value="1"/>
</dbReference>
<evidence type="ECO:0000313" key="9">
    <source>
        <dbReference type="Proteomes" id="UP000752814"/>
    </source>
</evidence>
<proteinExistence type="inferred from homology"/>
<dbReference type="CDD" id="cd23160">
    <property type="entry name" value="Prefoldin_alpha_GimC"/>
    <property type="match status" value="1"/>
</dbReference>
<comment type="subcellular location">
    <subcellularLocation>
        <location evidence="7">Cytoplasm</location>
    </subcellularLocation>
</comment>
<dbReference type="InterPro" id="IPR009053">
    <property type="entry name" value="Prefoldin"/>
</dbReference>
<dbReference type="AlphaFoldDB" id="A0A8J8PHC8"/>
<evidence type="ECO:0000256" key="5">
    <source>
        <dbReference type="ARBA" id="ARBA00044156"/>
    </source>
</evidence>
<dbReference type="EMBL" id="LVVT01000002">
    <property type="protein sequence ID" value="TQS84346.1"/>
    <property type="molecule type" value="Genomic_DNA"/>
</dbReference>
<evidence type="ECO:0000313" key="8">
    <source>
        <dbReference type="EMBL" id="TQS84346.1"/>
    </source>
</evidence>
<dbReference type="GO" id="GO:0051082">
    <property type="term" value="F:unfolded protein binding"/>
    <property type="evidence" value="ECO:0007669"/>
    <property type="project" value="UniProtKB-UniRule"/>
</dbReference>
<comment type="function">
    <text evidence="4 7">Molecular chaperone capable of stabilizing a range of proteins. Seems to fulfill an ATP-independent, HSP70-like function in archaeal de novo protein folding.</text>
</comment>
<dbReference type="Gene3D" id="1.10.287.370">
    <property type="match status" value="1"/>
</dbReference>
<evidence type="ECO:0000256" key="3">
    <source>
        <dbReference type="ARBA" id="ARBA00023186"/>
    </source>
</evidence>
<dbReference type="RefSeq" id="WP_400195301.1">
    <property type="nucleotide sequence ID" value="NZ_CAYAYE010000032.1"/>
</dbReference>
<protein>
    <recommendedName>
        <fullName evidence="5 7">Prefoldin subunit alpha</fullName>
    </recommendedName>
    <alternativeName>
        <fullName evidence="6 7">GimC subunit alpha</fullName>
    </alternativeName>
</protein>
<dbReference type="HAMAP" id="MF_00308">
    <property type="entry name" value="PfdA"/>
    <property type="match status" value="1"/>
</dbReference>
<dbReference type="GO" id="GO:0006457">
    <property type="term" value="P:protein folding"/>
    <property type="evidence" value="ECO:0007669"/>
    <property type="project" value="UniProtKB-UniRule"/>
</dbReference>
<evidence type="ECO:0000256" key="7">
    <source>
        <dbReference type="HAMAP-Rule" id="MF_00308"/>
    </source>
</evidence>
<dbReference type="Pfam" id="PF02996">
    <property type="entry name" value="Prefoldin"/>
    <property type="match status" value="1"/>
</dbReference>
<keyword evidence="7" id="KW-0963">Cytoplasm</keyword>
<dbReference type="InterPro" id="IPR011599">
    <property type="entry name" value="PFD_alpha_archaea"/>
</dbReference>
<dbReference type="PANTHER" id="PTHR12674">
    <property type="entry name" value="PREFOLDIN SUBUNIT 5"/>
    <property type="match status" value="1"/>
</dbReference>
<organism evidence="8 9">
    <name type="scientific">Candidatus Methanomassiliicoccus intestinalis</name>
    <dbReference type="NCBI Taxonomy" id="1406512"/>
    <lineage>
        <taxon>Archaea</taxon>
        <taxon>Methanobacteriati</taxon>
        <taxon>Thermoplasmatota</taxon>
        <taxon>Thermoplasmata</taxon>
        <taxon>Methanomassiliicoccales</taxon>
        <taxon>Methanomassiliicoccaceae</taxon>
        <taxon>Methanomassiliicoccus</taxon>
    </lineage>
</organism>
<dbReference type="GO" id="GO:0016272">
    <property type="term" value="C:prefoldin complex"/>
    <property type="evidence" value="ECO:0007669"/>
    <property type="project" value="UniProtKB-UniRule"/>
</dbReference>
<evidence type="ECO:0000256" key="1">
    <source>
        <dbReference type="ARBA" id="ARBA00010048"/>
    </source>
</evidence>
<name>A0A8J8PHC8_9ARCH</name>
<comment type="similarity">
    <text evidence="7">Belongs to the prefoldin alpha subunit family.</text>
</comment>
<reference evidence="8" key="1">
    <citation type="submission" date="2016-03" db="EMBL/GenBank/DDBJ databases">
        <authorList>
            <person name="Borrel G."/>
            <person name="Mccann A."/>
            <person name="O'Toole P.W."/>
        </authorList>
    </citation>
    <scope>NUCLEOTIDE SEQUENCE</scope>
    <source>
        <strain evidence="8">183</strain>
    </source>
</reference>
<gene>
    <name evidence="7" type="primary">pfdA</name>
    <name evidence="8" type="ORF">A3207_05770</name>
</gene>